<accession>A0A2U2DPL2</accession>
<evidence type="ECO:0000313" key="6">
    <source>
        <dbReference type="Proteomes" id="UP000245252"/>
    </source>
</evidence>
<dbReference type="InterPro" id="IPR003362">
    <property type="entry name" value="Bact_transf"/>
</dbReference>
<dbReference type="OrthoDB" id="9808602at2"/>
<comment type="caution">
    <text evidence="5">The sequence shown here is derived from an EMBL/GenBank/DDBJ whole genome shotgun (WGS) entry which is preliminary data.</text>
</comment>
<dbReference type="AlphaFoldDB" id="A0A2U2DPL2"/>
<feature type="transmembrane region" description="Helical" evidence="3">
    <location>
        <begin position="52"/>
        <end position="73"/>
    </location>
</feature>
<organism evidence="5 6">
    <name type="scientific">Metarhizobium album</name>
    <dbReference type="NCBI Taxonomy" id="2182425"/>
    <lineage>
        <taxon>Bacteria</taxon>
        <taxon>Pseudomonadati</taxon>
        <taxon>Pseudomonadota</taxon>
        <taxon>Alphaproteobacteria</taxon>
        <taxon>Hyphomicrobiales</taxon>
        <taxon>Rhizobiaceae</taxon>
        <taxon>Metarhizobium</taxon>
    </lineage>
</organism>
<name>A0A2U2DPL2_9HYPH</name>
<dbReference type="EMBL" id="QFBC01000007">
    <property type="protein sequence ID" value="PWE55256.1"/>
    <property type="molecule type" value="Genomic_DNA"/>
</dbReference>
<dbReference type="GO" id="GO:0016780">
    <property type="term" value="F:phosphotransferase activity, for other substituted phosphate groups"/>
    <property type="evidence" value="ECO:0007669"/>
    <property type="project" value="TreeGrafter"/>
</dbReference>
<evidence type="ECO:0000313" key="5">
    <source>
        <dbReference type="EMBL" id="PWE55256.1"/>
    </source>
</evidence>
<dbReference type="PANTHER" id="PTHR30576:SF0">
    <property type="entry name" value="UNDECAPRENYL-PHOSPHATE N-ACETYLGALACTOSAMINYL 1-PHOSPHATE TRANSFERASE-RELATED"/>
    <property type="match status" value="1"/>
</dbReference>
<dbReference type="Pfam" id="PF02397">
    <property type="entry name" value="Bac_transf"/>
    <property type="match status" value="1"/>
</dbReference>
<evidence type="ECO:0000256" key="3">
    <source>
        <dbReference type="SAM" id="Phobius"/>
    </source>
</evidence>
<protein>
    <submittedName>
        <fullName evidence="5">Exopolysaccharide biosynthesis protein</fullName>
    </submittedName>
</protein>
<gene>
    <name evidence="5" type="ORF">DEM27_16530</name>
</gene>
<evidence type="ECO:0000256" key="1">
    <source>
        <dbReference type="ARBA" id="ARBA00006464"/>
    </source>
</evidence>
<keyword evidence="6" id="KW-1185">Reference proteome</keyword>
<dbReference type="GO" id="GO:0000271">
    <property type="term" value="P:polysaccharide biosynthetic process"/>
    <property type="evidence" value="ECO:0007669"/>
    <property type="project" value="UniProtKB-KW"/>
</dbReference>
<keyword evidence="3" id="KW-0812">Transmembrane</keyword>
<reference evidence="5 6" key="1">
    <citation type="submission" date="2018-05" db="EMBL/GenBank/DDBJ databases">
        <title>The draft genome of strain NS-104.</title>
        <authorList>
            <person name="Hang P."/>
            <person name="Jiang J."/>
        </authorList>
    </citation>
    <scope>NUCLEOTIDE SEQUENCE [LARGE SCALE GENOMIC DNA]</scope>
    <source>
        <strain evidence="5 6">NS-104</strain>
    </source>
</reference>
<keyword evidence="2" id="KW-0270">Exopolysaccharide synthesis</keyword>
<evidence type="ECO:0000259" key="4">
    <source>
        <dbReference type="Pfam" id="PF02397"/>
    </source>
</evidence>
<dbReference type="RefSeq" id="WP_109459553.1">
    <property type="nucleotide sequence ID" value="NZ_QFBC01000007.1"/>
</dbReference>
<keyword evidence="3" id="KW-1133">Transmembrane helix</keyword>
<dbReference type="PANTHER" id="PTHR30576">
    <property type="entry name" value="COLANIC BIOSYNTHESIS UDP-GLUCOSE LIPID CARRIER TRANSFERASE"/>
    <property type="match status" value="1"/>
</dbReference>
<comment type="similarity">
    <text evidence="1">Belongs to the bacterial sugar transferase family.</text>
</comment>
<sequence length="241" mass="27538">MRSAGHAYPVFRYVYAGRREKNAALGRHRLPGKTVIRTGTGAYPIVKRAIDFTFSLFFLFLLFPFLLFIALLVRLESPGPALFFQRRWGRGGTIFRVIKFRSMRAEACDDGATIQAVDGDPRMTRIGAFLRRTNIDELPQLFNILRGEMSFVGPRCHPVGMLAANRPYEEIVPDYHARHTVRPGLTGLAQMRGWRGPATRRDKARARIACDLHYIRNMCFWLDARIMLATIRSELSCSRGF</sequence>
<feature type="domain" description="Bacterial sugar transferase" evidence="4">
    <location>
        <begin position="47"/>
        <end position="233"/>
    </location>
</feature>
<proteinExistence type="inferred from homology"/>
<evidence type="ECO:0000256" key="2">
    <source>
        <dbReference type="ARBA" id="ARBA00023169"/>
    </source>
</evidence>
<keyword evidence="3" id="KW-0472">Membrane</keyword>
<dbReference type="Proteomes" id="UP000245252">
    <property type="component" value="Unassembled WGS sequence"/>
</dbReference>